<evidence type="ECO:0000313" key="2">
    <source>
        <dbReference type="EMBL" id="QDV39214.1"/>
    </source>
</evidence>
<dbReference type="EMBL" id="CP036427">
    <property type="protein sequence ID" value="QDV39214.1"/>
    <property type="molecule type" value="Genomic_DNA"/>
</dbReference>
<dbReference type="AlphaFoldDB" id="A0A518HED5"/>
<name>A0A518HED5_9BACT</name>
<geneLocation type="plasmid" evidence="3">
    <name>pelp_1</name>
</geneLocation>
<evidence type="ECO:0000313" key="3">
    <source>
        <dbReference type="Proteomes" id="UP000317835"/>
    </source>
</evidence>
<keyword evidence="1" id="KW-0472">Membrane</keyword>
<keyword evidence="2" id="KW-0614">Plasmid</keyword>
<gene>
    <name evidence="2" type="ORF">ElP_71780</name>
</gene>
<dbReference type="KEGG" id="tpla:ElP_71780"/>
<keyword evidence="1" id="KW-1133">Transmembrane helix</keyword>
<proteinExistence type="predicted"/>
<accession>A0A518HED5</accession>
<dbReference type="Proteomes" id="UP000317835">
    <property type="component" value="Plasmid pElP_1"/>
</dbReference>
<keyword evidence="3" id="KW-1185">Reference proteome</keyword>
<reference evidence="2 3" key="1">
    <citation type="submission" date="2019-02" db="EMBL/GenBank/DDBJ databases">
        <title>Deep-cultivation of Planctomycetes and their phenomic and genomic characterization uncovers novel biology.</title>
        <authorList>
            <person name="Wiegand S."/>
            <person name="Jogler M."/>
            <person name="Boedeker C."/>
            <person name="Pinto D."/>
            <person name="Vollmers J."/>
            <person name="Rivas-Marin E."/>
            <person name="Kohn T."/>
            <person name="Peeters S.H."/>
            <person name="Heuer A."/>
            <person name="Rast P."/>
            <person name="Oberbeckmann S."/>
            <person name="Bunk B."/>
            <person name="Jeske O."/>
            <person name="Meyerdierks A."/>
            <person name="Storesund J.E."/>
            <person name="Kallscheuer N."/>
            <person name="Luecker S."/>
            <person name="Lage O.M."/>
            <person name="Pohl T."/>
            <person name="Merkel B.J."/>
            <person name="Hornburger P."/>
            <person name="Mueller R.-W."/>
            <person name="Bruemmer F."/>
            <person name="Labrenz M."/>
            <person name="Spormann A.M."/>
            <person name="Op den Camp H."/>
            <person name="Overmann J."/>
            <person name="Amann R."/>
            <person name="Jetten M.S.M."/>
            <person name="Mascher T."/>
            <person name="Medema M.H."/>
            <person name="Devos D.P."/>
            <person name="Kaster A.-K."/>
            <person name="Ovreas L."/>
            <person name="Rohde M."/>
            <person name="Galperin M.Y."/>
            <person name="Jogler C."/>
        </authorList>
    </citation>
    <scope>NUCLEOTIDE SEQUENCE [LARGE SCALE GENOMIC DNA]</scope>
    <source>
        <strain evidence="2 3">ElP</strain>
        <plasmid evidence="3">pelp_1</plasmid>
    </source>
</reference>
<organism evidence="2 3">
    <name type="scientific">Tautonia plasticadhaerens</name>
    <dbReference type="NCBI Taxonomy" id="2527974"/>
    <lineage>
        <taxon>Bacteria</taxon>
        <taxon>Pseudomonadati</taxon>
        <taxon>Planctomycetota</taxon>
        <taxon>Planctomycetia</taxon>
        <taxon>Isosphaerales</taxon>
        <taxon>Isosphaeraceae</taxon>
        <taxon>Tautonia</taxon>
    </lineage>
</organism>
<protein>
    <submittedName>
        <fullName evidence="2">Uncharacterized protein</fullName>
    </submittedName>
</protein>
<keyword evidence="1" id="KW-0812">Transmembrane</keyword>
<sequence>MQTPHATPTKTRRMPAWQQLEHPRKEQLEQLLLSLGGERVVFPSCDPHLDEILDHGRTYDDYPVRHRPMERHRAHNNVAKLWYTSHGRTSIVTGYALSPDGSWLSLTWGLTNGEVVETSGERRSRYFGVDLDLEKSTRFAFANPYPGFMDRLRRDMDAGMGYLECLLLIAKVASAAGYVYGSGQAHRKPQR</sequence>
<feature type="transmembrane region" description="Helical" evidence="1">
    <location>
        <begin position="161"/>
        <end position="181"/>
    </location>
</feature>
<evidence type="ECO:0000256" key="1">
    <source>
        <dbReference type="SAM" id="Phobius"/>
    </source>
</evidence>